<evidence type="ECO:0000313" key="1">
    <source>
        <dbReference type="EMBL" id="MBA2132077.1"/>
    </source>
</evidence>
<dbReference type="AlphaFoldDB" id="A0A8J6LRG6"/>
<dbReference type="InterPro" id="IPR015946">
    <property type="entry name" value="KH_dom-like_a/b"/>
</dbReference>
<keyword evidence="2" id="KW-1185">Reference proteome</keyword>
<reference evidence="1" key="1">
    <citation type="submission" date="2020-06" db="EMBL/GenBank/DDBJ databases">
        <title>Novel chitinolytic bacterium.</title>
        <authorList>
            <person name="Ungkulpasvich U."/>
            <person name="Kosugi A."/>
            <person name="Uke A."/>
        </authorList>
    </citation>
    <scope>NUCLEOTIDE SEQUENCE</scope>
    <source>
        <strain evidence="1">UUS1-1</strain>
    </source>
</reference>
<organism evidence="1 2">
    <name type="scientific">Capillibacterium thermochitinicola</name>
    <dbReference type="NCBI Taxonomy" id="2699427"/>
    <lineage>
        <taxon>Bacteria</taxon>
        <taxon>Bacillati</taxon>
        <taxon>Bacillota</taxon>
        <taxon>Capillibacterium</taxon>
    </lineage>
</organism>
<dbReference type="Gene3D" id="3.30.300.20">
    <property type="match status" value="1"/>
</dbReference>
<dbReference type="InterPro" id="IPR036102">
    <property type="entry name" value="OsmC/Ohrsf"/>
</dbReference>
<proteinExistence type="predicted"/>
<dbReference type="Proteomes" id="UP000657177">
    <property type="component" value="Unassembled WGS sequence"/>
</dbReference>
<dbReference type="EMBL" id="JAAKDE010000001">
    <property type="protein sequence ID" value="MBA2132077.1"/>
    <property type="molecule type" value="Genomic_DNA"/>
</dbReference>
<name>A0A8J6LRG6_9FIRM</name>
<protein>
    <submittedName>
        <fullName evidence="1">OsmC family protein</fullName>
    </submittedName>
</protein>
<dbReference type="PANTHER" id="PTHR34352">
    <property type="entry name" value="PROTEIN YHFA"/>
    <property type="match status" value="1"/>
</dbReference>
<dbReference type="Pfam" id="PF02566">
    <property type="entry name" value="OsmC"/>
    <property type="match status" value="1"/>
</dbReference>
<evidence type="ECO:0000313" key="2">
    <source>
        <dbReference type="Proteomes" id="UP000657177"/>
    </source>
</evidence>
<sequence length="136" mass="14778">MKASLKWDGHLGFEAVGESGRPIVTDASVAAGGRGLGPSPMELVLFGLGGCMGIDVVSILQKARVELTTFTMELEGERAPEHPRGFTKIKIRLHLEGKGLNETVINRAINLSMEKYCSVRSSLKAEVETEYTFVEL</sequence>
<dbReference type="SUPFAM" id="SSF82784">
    <property type="entry name" value="OsmC-like"/>
    <property type="match status" value="1"/>
</dbReference>
<dbReference type="RefSeq" id="WP_181338511.1">
    <property type="nucleotide sequence ID" value="NZ_JAAKDE010000001.1"/>
</dbReference>
<accession>A0A8J6LRG6</accession>
<dbReference type="InterPro" id="IPR003718">
    <property type="entry name" value="OsmC/Ohr_fam"/>
</dbReference>
<comment type="caution">
    <text evidence="1">The sequence shown here is derived from an EMBL/GenBank/DDBJ whole genome shotgun (WGS) entry which is preliminary data.</text>
</comment>
<gene>
    <name evidence="1" type="ORF">G5B42_00690</name>
</gene>
<dbReference type="PANTHER" id="PTHR34352:SF1">
    <property type="entry name" value="PROTEIN YHFA"/>
    <property type="match status" value="1"/>
</dbReference>